<feature type="transmembrane region" description="Helical" evidence="8">
    <location>
        <begin position="560"/>
        <end position="583"/>
    </location>
</feature>
<feature type="transmembrane region" description="Helical" evidence="8">
    <location>
        <begin position="685"/>
        <end position="703"/>
    </location>
</feature>
<proteinExistence type="predicted"/>
<keyword evidence="11" id="KW-1185">Reference proteome</keyword>
<feature type="domain" description="NADH:quinone oxidoreductase/Mrp antiporter transmembrane" evidence="9">
    <location>
        <begin position="162"/>
        <end position="451"/>
    </location>
</feature>
<dbReference type="EMBL" id="AP017928">
    <property type="protein sequence ID" value="BBA32673.1"/>
    <property type="molecule type" value="Genomic_DNA"/>
</dbReference>
<accession>A0A250KLW8</accession>
<protein>
    <submittedName>
        <fullName evidence="10">NADH dehydrogenase</fullName>
    </submittedName>
</protein>
<feature type="transmembrane region" description="Helical" evidence="8">
    <location>
        <begin position="375"/>
        <end position="393"/>
    </location>
</feature>
<evidence type="ECO:0000259" key="9">
    <source>
        <dbReference type="Pfam" id="PF00361"/>
    </source>
</evidence>
<dbReference type="Proteomes" id="UP000266313">
    <property type="component" value="Chromosome"/>
</dbReference>
<dbReference type="RefSeq" id="WP_119628424.1">
    <property type="nucleotide sequence ID" value="NZ_AP017928.1"/>
</dbReference>
<keyword evidence="6 8" id="KW-0472">Membrane</keyword>
<dbReference type="PANTHER" id="PTHR42682">
    <property type="entry name" value="HYDROGENASE-4 COMPONENT F"/>
    <property type="match status" value="1"/>
</dbReference>
<evidence type="ECO:0000256" key="6">
    <source>
        <dbReference type="ARBA" id="ARBA00023136"/>
    </source>
</evidence>
<evidence type="ECO:0000256" key="4">
    <source>
        <dbReference type="ARBA" id="ARBA00022989"/>
    </source>
</evidence>
<gene>
    <name evidence="10" type="ORF">sS8_0708</name>
</gene>
<feature type="transmembrane region" description="Helical" evidence="8">
    <location>
        <begin position="333"/>
        <end position="355"/>
    </location>
</feature>
<dbReference type="AlphaFoldDB" id="A0A250KLW8"/>
<dbReference type="Pfam" id="PF00361">
    <property type="entry name" value="Proton_antipo_M"/>
    <property type="match status" value="1"/>
</dbReference>
<name>A0A250KLW8_9GAMM</name>
<reference evidence="10 11" key="1">
    <citation type="submission" date="2016-12" db="EMBL/GenBank/DDBJ databases">
        <title>Genome sequencing of Methylocaldum marinum.</title>
        <authorList>
            <person name="Takeuchi M."/>
            <person name="Kamagata Y."/>
            <person name="Hiraoka S."/>
            <person name="Oshima K."/>
            <person name="Hattori M."/>
            <person name="Iwasaki W."/>
        </authorList>
    </citation>
    <scope>NUCLEOTIDE SEQUENCE [LARGE SCALE GENOMIC DNA]</scope>
    <source>
        <strain evidence="10 11">S8</strain>
    </source>
</reference>
<evidence type="ECO:0000256" key="3">
    <source>
        <dbReference type="ARBA" id="ARBA00022692"/>
    </source>
</evidence>
<feature type="transmembrane region" description="Helical" evidence="8">
    <location>
        <begin position="237"/>
        <end position="262"/>
    </location>
</feature>
<comment type="subcellular location">
    <subcellularLocation>
        <location evidence="1">Cell membrane</location>
        <topology evidence="1">Multi-pass membrane protein</topology>
    </subcellularLocation>
    <subcellularLocation>
        <location evidence="7">Membrane</location>
        <topology evidence="7">Multi-pass membrane protein</topology>
    </subcellularLocation>
</comment>
<feature type="transmembrane region" description="Helical" evidence="8">
    <location>
        <begin position="63"/>
        <end position="83"/>
    </location>
</feature>
<feature type="transmembrane region" description="Helical" evidence="8">
    <location>
        <begin position="167"/>
        <end position="185"/>
    </location>
</feature>
<keyword evidence="5" id="KW-0560">Oxidoreductase</keyword>
<feature type="transmembrane region" description="Helical" evidence="8">
    <location>
        <begin position="197"/>
        <end position="217"/>
    </location>
</feature>
<dbReference type="InterPro" id="IPR003918">
    <property type="entry name" value="NADH_UbQ_OxRdtase"/>
</dbReference>
<keyword evidence="3 7" id="KW-0812">Transmembrane</keyword>
<dbReference type="OrthoDB" id="9768329at2"/>
<evidence type="ECO:0000256" key="5">
    <source>
        <dbReference type="ARBA" id="ARBA00023002"/>
    </source>
</evidence>
<evidence type="ECO:0000256" key="7">
    <source>
        <dbReference type="RuleBase" id="RU000320"/>
    </source>
</evidence>
<feature type="transmembrane region" description="Helical" evidence="8">
    <location>
        <begin position="111"/>
        <end position="132"/>
    </location>
</feature>
<dbReference type="InterPro" id="IPR001750">
    <property type="entry name" value="ND/Mrp_TM"/>
</dbReference>
<feature type="transmembrane region" description="Helical" evidence="8">
    <location>
        <begin position="301"/>
        <end position="326"/>
    </location>
</feature>
<dbReference type="PRINTS" id="PR01437">
    <property type="entry name" value="NUOXDRDTASE4"/>
</dbReference>
<evidence type="ECO:0000313" key="11">
    <source>
        <dbReference type="Proteomes" id="UP000266313"/>
    </source>
</evidence>
<feature type="transmembrane region" description="Helical" evidence="8">
    <location>
        <begin position="464"/>
        <end position="486"/>
    </location>
</feature>
<organism evidence="10 11">
    <name type="scientific">Methylocaldum marinum</name>
    <dbReference type="NCBI Taxonomy" id="1432792"/>
    <lineage>
        <taxon>Bacteria</taxon>
        <taxon>Pseudomonadati</taxon>
        <taxon>Pseudomonadota</taxon>
        <taxon>Gammaproteobacteria</taxon>
        <taxon>Methylococcales</taxon>
        <taxon>Methylococcaceae</taxon>
        <taxon>Methylocaldum</taxon>
    </lineage>
</organism>
<dbReference type="KEGG" id="mmai:sS8_0708"/>
<feature type="transmembrane region" description="Helical" evidence="8">
    <location>
        <begin position="274"/>
        <end position="295"/>
    </location>
</feature>
<feature type="transmembrane region" description="Helical" evidence="8">
    <location>
        <begin position="144"/>
        <end position="161"/>
    </location>
</feature>
<dbReference type="InterPro" id="IPR052175">
    <property type="entry name" value="ComplexI-like_HydComp"/>
</dbReference>
<evidence type="ECO:0000256" key="2">
    <source>
        <dbReference type="ARBA" id="ARBA00022475"/>
    </source>
</evidence>
<dbReference type="PANTHER" id="PTHR42682:SF3">
    <property type="entry name" value="FORMATE HYDROGENLYASE SUBUNIT 3-RELATED"/>
    <property type="match status" value="1"/>
</dbReference>
<dbReference type="GO" id="GO:0016491">
    <property type="term" value="F:oxidoreductase activity"/>
    <property type="evidence" value="ECO:0007669"/>
    <property type="project" value="UniProtKB-KW"/>
</dbReference>
<dbReference type="GO" id="GO:0005886">
    <property type="term" value="C:plasma membrane"/>
    <property type="evidence" value="ECO:0007669"/>
    <property type="project" value="UniProtKB-SubCell"/>
</dbReference>
<dbReference type="GO" id="GO:0008137">
    <property type="term" value="F:NADH dehydrogenase (ubiquinone) activity"/>
    <property type="evidence" value="ECO:0007669"/>
    <property type="project" value="InterPro"/>
</dbReference>
<feature type="transmembrane region" description="Helical" evidence="8">
    <location>
        <begin position="506"/>
        <end position="527"/>
    </location>
</feature>
<evidence type="ECO:0000256" key="8">
    <source>
        <dbReference type="SAM" id="Phobius"/>
    </source>
</evidence>
<keyword evidence="2" id="KW-1003">Cell membrane</keyword>
<evidence type="ECO:0000256" key="1">
    <source>
        <dbReference type="ARBA" id="ARBA00004651"/>
    </source>
</evidence>
<feature type="transmembrane region" description="Helical" evidence="8">
    <location>
        <begin position="414"/>
        <end position="431"/>
    </location>
</feature>
<sequence>MSLFLAAISVLASLLSGLAALSAGPNGLLRRGIRAWGQAFSSHYARVNPSLTPGRFSRLARTIPFALLGVSGGFAVLAGLLALHDNSTRTAVLPFGLPWLNWHLALDPLAGFFFCVLGIPLIAVSLFGPGYVREFEHGKHPLSVLGLFTGLFVAGMELVLLADDALLFMIAWELMSVASYFLVAYQHENPTNRRAAFLYLLMAEIGAIAIILAFGVLAGFTGELTFGAFRGAVLNPLWASVAFVLALTGFGMKAGLVPLHTWLPEAHPAAPSHVSALMSGVMLKIAIYGFIRFAFDLLPSLFWQWGVLVLLIGSASAVLGILYALQQQNLKRLLAYSSVENVGIIFTALGLALIFQSSGQLQLGTLGLVAGLLHGLNHALFKSLLFLGAGAILHQTHEHSLENMGGLVHRMPKLAALFLVGTLSIAALPPFNGFVSEWLIFQTALQAGSIQSGILRSLIPTASAVLALTSALAAACFVKVYGVAFLGLPRSRHIARTREIRHPGMLAGPALLAACCVLFGVFPMPLINALGPLTQSLTGFVLPNISVLGWLWLTPVSPDVAAYSPALVTLGIVAVGWLCYYLLYRRTGLEPRRAEPWDCGFGGLTPRTQYTSGAFSMPIRRIFEPVFDTRETVEEQREGPANTRITRLRYQFQVFDRAWVALYEPSGRAVTRLARWVGRLQTGNIRTYLAYSFCTLIVLLWVVS</sequence>
<dbReference type="NCBIfam" id="NF005086">
    <property type="entry name" value="PRK06521.1"/>
    <property type="match status" value="1"/>
</dbReference>
<evidence type="ECO:0000313" key="10">
    <source>
        <dbReference type="EMBL" id="BBA32673.1"/>
    </source>
</evidence>
<dbReference type="GO" id="GO:0042773">
    <property type="term" value="P:ATP synthesis coupled electron transport"/>
    <property type="evidence" value="ECO:0007669"/>
    <property type="project" value="InterPro"/>
</dbReference>
<keyword evidence="4 8" id="KW-1133">Transmembrane helix</keyword>